<dbReference type="EMBL" id="JBEPMJ010000017">
    <property type="protein sequence ID" value="MET3751060.1"/>
    <property type="molecule type" value="Genomic_DNA"/>
</dbReference>
<organism evidence="1 2">
    <name type="scientific">Blautia caecimuris</name>
    <dbReference type="NCBI Taxonomy" id="1796615"/>
    <lineage>
        <taxon>Bacteria</taxon>
        <taxon>Bacillati</taxon>
        <taxon>Bacillota</taxon>
        <taxon>Clostridia</taxon>
        <taxon>Lachnospirales</taxon>
        <taxon>Lachnospiraceae</taxon>
        <taxon>Blautia</taxon>
    </lineage>
</organism>
<keyword evidence="2" id="KW-1185">Reference proteome</keyword>
<comment type="caution">
    <text evidence="1">The sequence shown here is derived from an EMBL/GenBank/DDBJ whole genome shotgun (WGS) entry which is preliminary data.</text>
</comment>
<accession>A0ABV2M3L0</accession>
<sequence>MKEKYDEKTEVPFTCTPEYDRSSCGNCVCATCYEQEFCDRCRTCENQSRKKESCSAYEGAYCY</sequence>
<evidence type="ECO:0000313" key="2">
    <source>
        <dbReference type="Proteomes" id="UP001549106"/>
    </source>
</evidence>
<reference evidence="1 2" key="1">
    <citation type="submission" date="2024-06" db="EMBL/GenBank/DDBJ databases">
        <title>Genomic Encyclopedia of Type Strains, Phase IV (KMG-IV): sequencing the most valuable type-strain genomes for metagenomic binning, comparative biology and taxonomic classification.</title>
        <authorList>
            <person name="Goeker M."/>
        </authorList>
    </citation>
    <scope>NUCLEOTIDE SEQUENCE [LARGE SCALE GENOMIC DNA]</scope>
    <source>
        <strain evidence="1 2">DSM 29492</strain>
    </source>
</reference>
<proteinExistence type="predicted"/>
<evidence type="ECO:0000313" key="1">
    <source>
        <dbReference type="EMBL" id="MET3751060.1"/>
    </source>
</evidence>
<dbReference type="RefSeq" id="WP_138271566.1">
    <property type="nucleotide sequence ID" value="NZ_BAABXN010000001.1"/>
</dbReference>
<dbReference type="Proteomes" id="UP001549106">
    <property type="component" value="Unassembled WGS sequence"/>
</dbReference>
<gene>
    <name evidence="1" type="ORF">ABID24_002316</name>
</gene>
<protein>
    <submittedName>
        <fullName evidence="1">Uncharacterized protein</fullName>
    </submittedName>
</protein>
<name>A0ABV2M3L0_9FIRM</name>